<dbReference type="InterPro" id="IPR030394">
    <property type="entry name" value="G_HFLX_dom"/>
</dbReference>
<dbReference type="Gene3D" id="3.40.50.11060">
    <property type="entry name" value="GTPase HflX, N-terminal domain"/>
    <property type="match status" value="1"/>
</dbReference>
<reference evidence="6 7" key="1">
    <citation type="journal article" date="2018" name="Sci. Rep.">
        <title>Comparative analysis of the Pocillopora damicornis genome highlights role of immune system in coral evolution.</title>
        <authorList>
            <person name="Cunning R."/>
            <person name="Bay R.A."/>
            <person name="Gillette P."/>
            <person name="Baker A.C."/>
            <person name="Traylor-Knowles N."/>
        </authorList>
    </citation>
    <scope>NUCLEOTIDE SEQUENCE [LARGE SCALE GENOMIC DNA]</scope>
    <source>
        <strain evidence="6">RSMAS</strain>
        <tissue evidence="6">Whole animal</tissue>
    </source>
</reference>
<proteinExistence type="predicted"/>
<dbReference type="InterPro" id="IPR032305">
    <property type="entry name" value="GTP-bd_M"/>
</dbReference>
<evidence type="ECO:0000256" key="4">
    <source>
        <dbReference type="ARBA" id="ARBA00023134"/>
    </source>
</evidence>
<dbReference type="CDD" id="cd01878">
    <property type="entry name" value="HflX"/>
    <property type="match status" value="1"/>
</dbReference>
<dbReference type="STRING" id="46731.A0A3M6UBX8"/>
<comment type="caution">
    <text evidence="6">The sequence shown here is derived from an EMBL/GenBank/DDBJ whole genome shotgun (WGS) entry which is preliminary data.</text>
</comment>
<sequence length="536" mass="61225">MHRTFSTHGVRWLRSLSVEFRPSRSLSNRASFLPLRSSGIISAYPYWRRQFSKQSDTSASLDADDEHPESAEILQDLRARHHYHHDKDAGKLHEVYVLEPDFKWGRNRFRAVTSQHRLDEACALVESIESWKVAGRSIESVRRMDRKTFFGKGKIEELNERFKEMKNSSSPFDSVLIDVAQLNNWQHTQLEDIWDVKVYDRFGVVLQIFKERAKTAEAKIQVELAELPYIRSRLVHRGSFDQQRGGTHTIGGSGETILEKQRRILFEREIRLKKKLYAIKKQREHVRHDRQKRHVPTVAVVGYTNAGKTTLIKALTDEAKMQPEDKLFATLDVTAHPGKLPSGMTVLFIDTVGFVSDLPPELVESFSATLEDISDSVVIFHLSFYTQDLVVHVRDVSHPECDAQLDDVMTVLEKQLSIKAPLMETMIEAQNKIDLCNDKNFQVRSGVLSDRRTKISAVNKTGLSELRAMVEKGIIASTGRQVKKLVFPPDGPQLSWLYHETTVQDTSADEDGNIVATVVMDEAARKKYQAKFGKID</sequence>
<keyword evidence="3" id="KW-0460">Magnesium</keyword>
<dbReference type="PANTHER" id="PTHR10229:SF0">
    <property type="entry name" value="GTP-BINDING PROTEIN 6-RELATED"/>
    <property type="match status" value="1"/>
</dbReference>
<dbReference type="AlphaFoldDB" id="A0A3M6UBX8"/>
<evidence type="ECO:0000256" key="1">
    <source>
        <dbReference type="ARBA" id="ARBA00022723"/>
    </source>
</evidence>
<dbReference type="GO" id="GO:0043022">
    <property type="term" value="F:ribosome binding"/>
    <property type="evidence" value="ECO:0007669"/>
    <property type="project" value="TreeGrafter"/>
</dbReference>
<evidence type="ECO:0000256" key="3">
    <source>
        <dbReference type="ARBA" id="ARBA00022842"/>
    </source>
</evidence>
<dbReference type="SUPFAM" id="SSF52540">
    <property type="entry name" value="P-loop containing nucleoside triphosphate hydrolases"/>
    <property type="match status" value="1"/>
</dbReference>
<evidence type="ECO:0000313" key="7">
    <source>
        <dbReference type="Proteomes" id="UP000275408"/>
    </source>
</evidence>
<dbReference type="Proteomes" id="UP000275408">
    <property type="component" value="Unassembled WGS sequence"/>
</dbReference>
<dbReference type="PANTHER" id="PTHR10229">
    <property type="entry name" value="GTP-BINDING PROTEIN HFLX"/>
    <property type="match status" value="1"/>
</dbReference>
<keyword evidence="7" id="KW-1185">Reference proteome</keyword>
<evidence type="ECO:0000259" key="5">
    <source>
        <dbReference type="PROSITE" id="PS51705"/>
    </source>
</evidence>
<dbReference type="NCBIfam" id="TIGR03156">
    <property type="entry name" value="GTP_HflX"/>
    <property type="match status" value="1"/>
</dbReference>
<dbReference type="FunFam" id="3.40.50.300:FF:000886">
    <property type="entry name" value="Putative GTP-binding protein 6"/>
    <property type="match status" value="1"/>
</dbReference>
<dbReference type="InterPro" id="IPR042108">
    <property type="entry name" value="GTPase_HflX_N_sf"/>
</dbReference>
<dbReference type="Pfam" id="PF01926">
    <property type="entry name" value="MMR_HSR1"/>
    <property type="match status" value="1"/>
</dbReference>
<keyword evidence="4" id="KW-0342">GTP-binding</keyword>
<dbReference type="InterPro" id="IPR027417">
    <property type="entry name" value="P-loop_NTPase"/>
</dbReference>
<dbReference type="PROSITE" id="PS51705">
    <property type="entry name" value="G_HFLX"/>
    <property type="match status" value="1"/>
</dbReference>
<keyword evidence="1" id="KW-0479">Metal-binding</keyword>
<keyword evidence="2" id="KW-0547">Nucleotide-binding</keyword>
<dbReference type="Pfam" id="PF13167">
    <property type="entry name" value="GTP-bdg_N"/>
    <property type="match status" value="1"/>
</dbReference>
<dbReference type="Pfam" id="PF16360">
    <property type="entry name" value="GTP-bdg_M"/>
    <property type="match status" value="1"/>
</dbReference>
<dbReference type="InterPro" id="IPR025121">
    <property type="entry name" value="GTPase_HflX_N"/>
</dbReference>
<gene>
    <name evidence="6" type="ORF">pdam_00004105</name>
</gene>
<dbReference type="OrthoDB" id="10268034at2759"/>
<protein>
    <recommendedName>
        <fullName evidence="5">Hflx-type G domain-containing protein</fullName>
    </recommendedName>
</protein>
<evidence type="ECO:0000313" key="6">
    <source>
        <dbReference type="EMBL" id="RMX51165.1"/>
    </source>
</evidence>
<organism evidence="6 7">
    <name type="scientific">Pocillopora damicornis</name>
    <name type="common">Cauliflower coral</name>
    <name type="synonym">Millepora damicornis</name>
    <dbReference type="NCBI Taxonomy" id="46731"/>
    <lineage>
        <taxon>Eukaryota</taxon>
        <taxon>Metazoa</taxon>
        <taxon>Cnidaria</taxon>
        <taxon>Anthozoa</taxon>
        <taxon>Hexacorallia</taxon>
        <taxon>Scleractinia</taxon>
        <taxon>Astrocoeniina</taxon>
        <taxon>Pocilloporidae</taxon>
        <taxon>Pocillopora</taxon>
    </lineage>
</organism>
<dbReference type="Gene3D" id="3.40.50.300">
    <property type="entry name" value="P-loop containing nucleotide triphosphate hydrolases"/>
    <property type="match status" value="1"/>
</dbReference>
<evidence type="ECO:0000256" key="2">
    <source>
        <dbReference type="ARBA" id="ARBA00022741"/>
    </source>
</evidence>
<accession>A0A3M6UBX8</accession>
<feature type="domain" description="Hflx-type G" evidence="5">
    <location>
        <begin position="296"/>
        <end position="373"/>
    </location>
</feature>
<name>A0A3M6UBX8_POCDA</name>
<dbReference type="EMBL" id="RCHS01001810">
    <property type="protein sequence ID" value="RMX51165.1"/>
    <property type="molecule type" value="Genomic_DNA"/>
</dbReference>
<dbReference type="InterPro" id="IPR016496">
    <property type="entry name" value="GTPase_HflX"/>
</dbReference>
<dbReference type="GO" id="GO:0005737">
    <property type="term" value="C:cytoplasm"/>
    <property type="evidence" value="ECO:0007669"/>
    <property type="project" value="TreeGrafter"/>
</dbReference>
<dbReference type="GO" id="GO:0005525">
    <property type="term" value="F:GTP binding"/>
    <property type="evidence" value="ECO:0007669"/>
    <property type="project" value="UniProtKB-KW"/>
</dbReference>
<dbReference type="InterPro" id="IPR006073">
    <property type="entry name" value="GTP-bd"/>
</dbReference>
<dbReference type="GO" id="GO:0046872">
    <property type="term" value="F:metal ion binding"/>
    <property type="evidence" value="ECO:0007669"/>
    <property type="project" value="UniProtKB-KW"/>
</dbReference>